<feature type="active site" evidence="1">
    <location>
        <position position="45"/>
    </location>
</feature>
<keyword evidence="1" id="KW-0378">Hydrolase</keyword>
<dbReference type="Pfam" id="PF03705">
    <property type="entry name" value="CheR_N"/>
    <property type="match status" value="1"/>
</dbReference>
<feature type="region of interest" description="Disordered" evidence="2">
    <location>
        <begin position="880"/>
        <end position="907"/>
    </location>
</feature>
<dbReference type="InterPro" id="IPR000780">
    <property type="entry name" value="CheR_MeTrfase"/>
</dbReference>
<dbReference type="PANTHER" id="PTHR24422:SF27">
    <property type="entry name" value="PROTEIN-GLUTAMATE O-METHYLTRANSFERASE"/>
    <property type="match status" value="1"/>
</dbReference>
<dbReference type="Gene3D" id="3.40.50.150">
    <property type="entry name" value="Vaccinia Virus protein VP39"/>
    <property type="match status" value="1"/>
</dbReference>
<dbReference type="KEGG" id="adin:H7849_17415"/>
<keyword evidence="6" id="KW-1185">Reference proteome</keyword>
<feature type="domain" description="CheB-type methylesterase" evidence="3">
    <location>
        <begin position="31"/>
        <end position="215"/>
    </location>
</feature>
<dbReference type="SUPFAM" id="SSF55785">
    <property type="entry name" value="PYP-like sensor domain (PAS domain)"/>
    <property type="match status" value="1"/>
</dbReference>
<evidence type="ECO:0000313" key="6">
    <source>
        <dbReference type="Proteomes" id="UP000515312"/>
    </source>
</evidence>
<dbReference type="GO" id="GO:0005737">
    <property type="term" value="C:cytoplasm"/>
    <property type="evidence" value="ECO:0007669"/>
    <property type="project" value="InterPro"/>
</dbReference>
<dbReference type="InterPro" id="IPR035965">
    <property type="entry name" value="PAS-like_dom_sf"/>
</dbReference>
<dbReference type="InterPro" id="IPR050903">
    <property type="entry name" value="Bact_Chemotaxis_MeTrfase"/>
</dbReference>
<feature type="compositionally biased region" description="Basic residues" evidence="2">
    <location>
        <begin position="898"/>
        <end position="907"/>
    </location>
</feature>
<dbReference type="SUPFAM" id="SSF47757">
    <property type="entry name" value="Chemotaxis receptor methyltransferase CheR, N-terminal domain"/>
    <property type="match status" value="1"/>
</dbReference>
<dbReference type="CDD" id="cd16434">
    <property type="entry name" value="CheB-CheR_fusion"/>
    <property type="match status" value="1"/>
</dbReference>
<dbReference type="Pfam" id="PF01339">
    <property type="entry name" value="CheB_methylest"/>
    <property type="match status" value="1"/>
</dbReference>
<dbReference type="EMBL" id="CP060394">
    <property type="protein sequence ID" value="QNI30883.1"/>
    <property type="molecule type" value="Genomic_DNA"/>
</dbReference>
<feature type="compositionally biased region" description="Polar residues" evidence="2">
    <location>
        <begin position="888"/>
        <end position="897"/>
    </location>
</feature>
<dbReference type="InterPro" id="IPR029063">
    <property type="entry name" value="SAM-dependent_MTases_sf"/>
</dbReference>
<dbReference type="SUPFAM" id="SSF52738">
    <property type="entry name" value="Methylesterase CheB, C-terminal domain"/>
    <property type="match status" value="1"/>
</dbReference>
<feature type="compositionally biased region" description="Basic and acidic residues" evidence="2">
    <location>
        <begin position="673"/>
        <end position="685"/>
    </location>
</feature>
<feature type="compositionally biased region" description="Low complexity" evidence="2">
    <location>
        <begin position="663"/>
        <end position="672"/>
    </location>
</feature>
<feature type="active site" evidence="1">
    <location>
        <position position="164"/>
    </location>
</feature>
<dbReference type="GO" id="GO:0000156">
    <property type="term" value="F:phosphorelay response regulator activity"/>
    <property type="evidence" value="ECO:0007669"/>
    <property type="project" value="InterPro"/>
</dbReference>
<gene>
    <name evidence="5" type="ORF">H7849_17415</name>
</gene>
<evidence type="ECO:0000256" key="1">
    <source>
        <dbReference type="PROSITE-ProRule" id="PRU00050"/>
    </source>
</evidence>
<name>A0A7G8BEB3_9BACT</name>
<dbReference type="PANTHER" id="PTHR24422">
    <property type="entry name" value="CHEMOTAXIS PROTEIN METHYLTRANSFERASE"/>
    <property type="match status" value="1"/>
</dbReference>
<dbReference type="InterPro" id="IPR000673">
    <property type="entry name" value="Sig_transdc_resp-reg_Me-estase"/>
</dbReference>
<proteinExistence type="predicted"/>
<feature type="domain" description="CheR-type methyltransferase" evidence="4">
    <location>
        <begin position="240"/>
        <end position="505"/>
    </location>
</feature>
<feature type="active site" evidence="1">
    <location>
        <position position="72"/>
    </location>
</feature>
<dbReference type="InterPro" id="IPR022641">
    <property type="entry name" value="CheR_N"/>
</dbReference>
<feature type="region of interest" description="Disordered" evidence="2">
    <location>
        <begin position="710"/>
        <end position="739"/>
    </location>
</feature>
<dbReference type="RefSeq" id="WP_186741073.1">
    <property type="nucleotide sequence ID" value="NZ_CP060394.1"/>
</dbReference>
<dbReference type="Gene3D" id="3.40.50.180">
    <property type="entry name" value="Methylesterase CheB, C-terminal domain"/>
    <property type="match status" value="1"/>
</dbReference>
<dbReference type="SMART" id="SM00138">
    <property type="entry name" value="MeTrc"/>
    <property type="match status" value="1"/>
</dbReference>
<dbReference type="Pfam" id="PF13596">
    <property type="entry name" value="PAS_10"/>
    <property type="match status" value="1"/>
</dbReference>
<dbReference type="GO" id="GO:0008757">
    <property type="term" value="F:S-adenosylmethionine-dependent methyltransferase activity"/>
    <property type="evidence" value="ECO:0007669"/>
    <property type="project" value="InterPro"/>
</dbReference>
<dbReference type="SUPFAM" id="SSF53335">
    <property type="entry name" value="S-adenosyl-L-methionine-dependent methyltransferases"/>
    <property type="match status" value="1"/>
</dbReference>
<feature type="region of interest" description="Disordered" evidence="2">
    <location>
        <begin position="1"/>
        <end position="30"/>
    </location>
</feature>
<feature type="region of interest" description="Disordered" evidence="2">
    <location>
        <begin position="663"/>
        <end position="687"/>
    </location>
</feature>
<evidence type="ECO:0000259" key="3">
    <source>
        <dbReference type="PROSITE" id="PS50122"/>
    </source>
</evidence>
<evidence type="ECO:0000313" key="5">
    <source>
        <dbReference type="EMBL" id="QNI30883.1"/>
    </source>
</evidence>
<feature type="compositionally biased region" description="Polar residues" evidence="2">
    <location>
        <begin position="1"/>
        <end position="11"/>
    </location>
</feature>
<dbReference type="PROSITE" id="PS50122">
    <property type="entry name" value="CHEB"/>
    <property type="match status" value="1"/>
</dbReference>
<sequence length="907" mass="100636">MTPSKRNNTASKRGAPLRPKRAREAEAPEEPYRKSTFPIVGIGASAGGLEAFTSLLKALSPDLGMAFIFVPHLDPSRESAFTQILARATSMPVLTASDGLAVEANHIYVIPPNRDLRISDATLHVDSRGEPRSFNTTIDIFFRSLAADQGSNAIGVILSGTASDGTLGLTAIKGEGGITFAQDAGTAKYDGMPASAIAAECVDFVLPPEGIAMELARIRQHPYVAGAHMEHVDAGDKGLDTYLSQVFRLLRRATKVDFSEYKPPTIGRRIQRRMALHKIEKISEYLTLLHRDRIELTALYQDLLINVTSFFRNPEAFDILKQVVYPAVLQARNSTPAPIRIWVPGCSTGEETYSHAMSLVEFLGEERTEVPIQIFGTDLSESAIQRARAGVYKESIEADVNPMRLRRFFHKSDGGYQISKTIRDLCIFSTQNVFSDPPFSRMDLVSCRNVMIYLSQTLQKRVIPIFHYALNPTGFLMIGSTEGLLGAGSELFEMADKKQKIYRKKMVSTPVTFGFSIGQSESKIGGAENQPPPAKVPDTSKAPIELQREADRLLLARYTPPAVVINDQLEILQSRGRTGSFLELPTGKASLNLLKMARPGLLFELQNAVEEARKSGVEAKRQNVTTESNGSAKQITVRVIPFKAPIQDRQSFLVVFEHASPETQQLTATETRTLTETEQSERDKQTAQLKQELAATKEYLQSIIETQEATNEELQSANEEVQSGNEELQSTNEELQTSKEELESANEELHTVNEEMQHRNELLAQLNNDLTNLLNSVNLPMVMVGADLSVRRFTPQATATLGLMTSDVGRPIPRLKLKIDVANLEQMMLDVIQEVQPRQYEVQDQEGRWCSLRITPYRTLDNRVDGVVLSVVDKTAFNDLPHADPSKTVRQSPTNKTSRVRKPKKST</sequence>
<protein>
    <submittedName>
        <fullName evidence="5">PAS domain-containing protein</fullName>
    </submittedName>
</protein>
<feature type="compositionally biased region" description="Polar residues" evidence="2">
    <location>
        <begin position="710"/>
        <end position="735"/>
    </location>
</feature>
<dbReference type="GO" id="GO:0006935">
    <property type="term" value="P:chemotaxis"/>
    <property type="evidence" value="ECO:0007669"/>
    <property type="project" value="UniProtKB-UniRule"/>
</dbReference>
<dbReference type="Pfam" id="PF01739">
    <property type="entry name" value="CheR"/>
    <property type="match status" value="1"/>
</dbReference>
<dbReference type="PRINTS" id="PR00996">
    <property type="entry name" value="CHERMTFRASE"/>
</dbReference>
<reference evidence="5 6" key="1">
    <citation type="submission" date="2020-08" db="EMBL/GenBank/DDBJ databases">
        <title>Edaphobacter telluris sp. nov. and Acidobacterium dinghuensis sp. nov., two acidobacteria isolated from forest soil.</title>
        <authorList>
            <person name="Fu J."/>
            <person name="Qiu L."/>
        </authorList>
    </citation>
    <scope>NUCLEOTIDE SEQUENCE [LARGE SCALE GENOMIC DNA]</scope>
    <source>
        <strain evidence="5">4Y35</strain>
    </source>
</reference>
<keyword evidence="1" id="KW-0145">Chemotaxis</keyword>
<evidence type="ECO:0000259" key="4">
    <source>
        <dbReference type="PROSITE" id="PS50123"/>
    </source>
</evidence>
<dbReference type="PROSITE" id="PS50123">
    <property type="entry name" value="CHER"/>
    <property type="match status" value="1"/>
</dbReference>
<dbReference type="Proteomes" id="UP000515312">
    <property type="component" value="Chromosome"/>
</dbReference>
<dbReference type="Gene3D" id="3.30.450.20">
    <property type="entry name" value="PAS domain"/>
    <property type="match status" value="1"/>
</dbReference>
<accession>A0A7G8BEB3</accession>
<dbReference type="InterPro" id="IPR022642">
    <property type="entry name" value="CheR_C"/>
</dbReference>
<organism evidence="5 6">
    <name type="scientific">Alloacidobacterium dinghuense</name>
    <dbReference type="NCBI Taxonomy" id="2763107"/>
    <lineage>
        <taxon>Bacteria</taxon>
        <taxon>Pseudomonadati</taxon>
        <taxon>Acidobacteriota</taxon>
        <taxon>Terriglobia</taxon>
        <taxon>Terriglobales</taxon>
        <taxon>Acidobacteriaceae</taxon>
        <taxon>Alloacidobacterium</taxon>
    </lineage>
</organism>
<dbReference type="AlphaFoldDB" id="A0A7G8BEB3"/>
<dbReference type="GO" id="GO:0008984">
    <property type="term" value="F:protein-glutamate methylesterase activity"/>
    <property type="evidence" value="ECO:0007669"/>
    <property type="project" value="InterPro"/>
</dbReference>
<evidence type="ECO:0000256" key="2">
    <source>
        <dbReference type="SAM" id="MobiDB-lite"/>
    </source>
</evidence>
<dbReference type="InterPro" id="IPR035909">
    <property type="entry name" value="CheB_C"/>
</dbReference>